<dbReference type="SMART" id="SM00867">
    <property type="entry name" value="YceI"/>
    <property type="match status" value="1"/>
</dbReference>
<keyword evidence="1" id="KW-0732">Signal</keyword>
<evidence type="ECO:0000256" key="1">
    <source>
        <dbReference type="SAM" id="SignalP"/>
    </source>
</evidence>
<feature type="chain" id="PRO_5046035348" evidence="1">
    <location>
        <begin position="25"/>
        <end position="194"/>
    </location>
</feature>
<evidence type="ECO:0000313" key="3">
    <source>
        <dbReference type="EMBL" id="MCU7553517.1"/>
    </source>
</evidence>
<dbReference type="InterPro" id="IPR027016">
    <property type="entry name" value="UCP029811"/>
</dbReference>
<sequence length="194" mass="20615">MKFSLVTKITTALALCTAAGGAMADWTLDNEQSSLHFLSTKNAQVTEVHTFTSVDGSMDDDGTLTVEVDLASVDTGIEIRDTRMQKMLFNTDEFTTAQFTANVAEALRAGEPDTVSHGLVDGTLSLHGMAVPFSFTVSVARVGEDTLVVSTTKPTLLDTEAFGLTKGVNALREVAGLQSITTTVPVSFSATFRQ</sequence>
<organism evidence="3 4">
    <name type="scientific">Alteromonas salexigens</name>
    <dbReference type="NCBI Taxonomy" id="2982530"/>
    <lineage>
        <taxon>Bacteria</taxon>
        <taxon>Pseudomonadati</taxon>
        <taxon>Pseudomonadota</taxon>
        <taxon>Gammaproteobacteria</taxon>
        <taxon>Alteromonadales</taxon>
        <taxon>Alteromonadaceae</taxon>
        <taxon>Alteromonas/Salinimonas group</taxon>
        <taxon>Alteromonas</taxon>
    </lineage>
</organism>
<evidence type="ECO:0000259" key="2">
    <source>
        <dbReference type="SMART" id="SM00867"/>
    </source>
</evidence>
<keyword evidence="4" id="KW-1185">Reference proteome</keyword>
<accession>A0ABT2VL35</accession>
<dbReference type="PANTHER" id="PTHR34406:SF1">
    <property type="entry name" value="PROTEIN YCEI"/>
    <property type="match status" value="1"/>
</dbReference>
<name>A0ABT2VL35_9ALTE</name>
<gene>
    <name evidence="3" type="ORF">OCL06_02760</name>
</gene>
<evidence type="ECO:0000313" key="4">
    <source>
        <dbReference type="Proteomes" id="UP001209257"/>
    </source>
</evidence>
<dbReference type="InterPro" id="IPR036761">
    <property type="entry name" value="TTHA0802/YceI-like_sf"/>
</dbReference>
<dbReference type="EMBL" id="JAOTJC010000004">
    <property type="protein sequence ID" value="MCU7553517.1"/>
    <property type="molecule type" value="Genomic_DNA"/>
</dbReference>
<proteinExistence type="predicted"/>
<protein>
    <submittedName>
        <fullName evidence="3">YceI family protein</fullName>
    </submittedName>
</protein>
<feature type="domain" description="Lipid/polyisoprenoid-binding YceI-like" evidence="2">
    <location>
        <begin position="25"/>
        <end position="193"/>
    </location>
</feature>
<dbReference type="SUPFAM" id="SSF101874">
    <property type="entry name" value="YceI-like"/>
    <property type="match status" value="1"/>
</dbReference>
<comment type="caution">
    <text evidence="3">The sequence shown here is derived from an EMBL/GenBank/DDBJ whole genome shotgun (WGS) entry which is preliminary data.</text>
</comment>
<dbReference type="PIRSF" id="PIRSF029811">
    <property type="entry name" value="UCP029811"/>
    <property type="match status" value="1"/>
</dbReference>
<dbReference type="RefSeq" id="WP_262992205.1">
    <property type="nucleotide sequence ID" value="NZ_JAOTJC010000004.1"/>
</dbReference>
<dbReference type="InterPro" id="IPR007372">
    <property type="entry name" value="Lipid/polyisoprenoid-bd_YceI"/>
</dbReference>
<feature type="signal peptide" evidence="1">
    <location>
        <begin position="1"/>
        <end position="24"/>
    </location>
</feature>
<dbReference type="Proteomes" id="UP001209257">
    <property type="component" value="Unassembled WGS sequence"/>
</dbReference>
<dbReference type="Pfam" id="PF04264">
    <property type="entry name" value="YceI"/>
    <property type="match status" value="1"/>
</dbReference>
<dbReference type="PANTHER" id="PTHR34406">
    <property type="entry name" value="PROTEIN YCEI"/>
    <property type="match status" value="1"/>
</dbReference>
<reference evidence="4" key="1">
    <citation type="submission" date="2023-07" db="EMBL/GenBank/DDBJ databases">
        <title>Study on multiphase classification of strain Alteromonas salexigens isolated from the Yellow Sea.</title>
        <authorList>
            <person name="Sun L."/>
        </authorList>
    </citation>
    <scope>NUCLEOTIDE SEQUENCE [LARGE SCALE GENOMIC DNA]</scope>
    <source>
        <strain evidence="4">ASW11-19</strain>
    </source>
</reference>
<dbReference type="Gene3D" id="2.40.128.110">
    <property type="entry name" value="Lipid/polyisoprenoid-binding, YceI-like"/>
    <property type="match status" value="1"/>
</dbReference>